<evidence type="ECO:0000256" key="9">
    <source>
        <dbReference type="ARBA" id="ARBA00022917"/>
    </source>
</evidence>
<evidence type="ECO:0000256" key="14">
    <source>
        <dbReference type="ARBA" id="ARBA00047929"/>
    </source>
</evidence>
<dbReference type="PROSITE" id="PS50862">
    <property type="entry name" value="AA_TRNA_LIGASE_II"/>
    <property type="match status" value="1"/>
</dbReference>
<dbReference type="EC" id="6.1.1.11" evidence="4"/>
<keyword evidence="5" id="KW-0963">Cytoplasm</keyword>
<comment type="catalytic activity">
    <reaction evidence="14">
        <text>tRNA(Sec) + L-serine + ATP = L-seryl-tRNA(Sec) + AMP + diphosphate + H(+)</text>
        <dbReference type="Rhea" id="RHEA:42580"/>
        <dbReference type="Rhea" id="RHEA-COMP:9742"/>
        <dbReference type="Rhea" id="RHEA-COMP:10128"/>
        <dbReference type="ChEBI" id="CHEBI:15378"/>
        <dbReference type="ChEBI" id="CHEBI:30616"/>
        <dbReference type="ChEBI" id="CHEBI:33019"/>
        <dbReference type="ChEBI" id="CHEBI:33384"/>
        <dbReference type="ChEBI" id="CHEBI:78442"/>
        <dbReference type="ChEBI" id="CHEBI:78533"/>
        <dbReference type="ChEBI" id="CHEBI:456215"/>
        <dbReference type="EC" id="6.1.1.11"/>
    </reaction>
</comment>
<dbReference type="SUPFAM" id="SSF46589">
    <property type="entry name" value="tRNA-binding arm"/>
    <property type="match status" value="1"/>
</dbReference>
<evidence type="ECO:0000256" key="16">
    <source>
        <dbReference type="SAM" id="Coils"/>
    </source>
</evidence>
<dbReference type="Pfam" id="PF02403">
    <property type="entry name" value="Seryl_tRNA_N"/>
    <property type="match status" value="1"/>
</dbReference>
<dbReference type="GO" id="GO:0006434">
    <property type="term" value="P:seryl-tRNA aminoacylation"/>
    <property type="evidence" value="ECO:0007669"/>
    <property type="project" value="InterPro"/>
</dbReference>
<dbReference type="PIRSF" id="PIRSF001529">
    <property type="entry name" value="Ser-tRNA-synth_IIa"/>
    <property type="match status" value="1"/>
</dbReference>
<dbReference type="InterPro" id="IPR015866">
    <property type="entry name" value="Ser-tRNA-synth_1_N"/>
</dbReference>
<name>A0A381U4G9_9ZZZZ</name>
<dbReference type="CDD" id="cd00770">
    <property type="entry name" value="SerRS_core"/>
    <property type="match status" value="1"/>
</dbReference>
<gene>
    <name evidence="18" type="ORF">METZ01_LOCUS75342</name>
</gene>
<evidence type="ECO:0000259" key="17">
    <source>
        <dbReference type="PROSITE" id="PS50862"/>
    </source>
</evidence>
<dbReference type="SUPFAM" id="SSF55681">
    <property type="entry name" value="Class II aaRS and biotin synthetases"/>
    <property type="match status" value="1"/>
</dbReference>
<protein>
    <recommendedName>
        <fullName evidence="13">Serine--tRNA ligase</fullName>
        <ecNumber evidence="4">6.1.1.11</ecNumber>
    </recommendedName>
    <alternativeName>
        <fullName evidence="11">Seryl-tRNA synthetase</fullName>
    </alternativeName>
    <alternativeName>
        <fullName evidence="12">Seryl-tRNA(Ser/Sec) synthetase</fullName>
    </alternativeName>
</protein>
<dbReference type="InterPro" id="IPR045864">
    <property type="entry name" value="aa-tRNA-synth_II/BPL/LPL"/>
</dbReference>
<dbReference type="InterPro" id="IPR002314">
    <property type="entry name" value="aa-tRNA-synt_IIb"/>
</dbReference>
<comment type="catalytic activity">
    <reaction evidence="15">
        <text>tRNA(Ser) + L-serine + ATP = L-seryl-tRNA(Ser) + AMP + diphosphate + H(+)</text>
        <dbReference type="Rhea" id="RHEA:12292"/>
        <dbReference type="Rhea" id="RHEA-COMP:9669"/>
        <dbReference type="Rhea" id="RHEA-COMP:9703"/>
        <dbReference type="ChEBI" id="CHEBI:15378"/>
        <dbReference type="ChEBI" id="CHEBI:30616"/>
        <dbReference type="ChEBI" id="CHEBI:33019"/>
        <dbReference type="ChEBI" id="CHEBI:33384"/>
        <dbReference type="ChEBI" id="CHEBI:78442"/>
        <dbReference type="ChEBI" id="CHEBI:78533"/>
        <dbReference type="ChEBI" id="CHEBI:456215"/>
        <dbReference type="EC" id="6.1.1.11"/>
    </reaction>
</comment>
<dbReference type="InterPro" id="IPR010978">
    <property type="entry name" value="tRNA-bd_arm"/>
</dbReference>
<dbReference type="NCBIfam" id="TIGR00414">
    <property type="entry name" value="serS"/>
    <property type="match status" value="1"/>
</dbReference>
<keyword evidence="16" id="KW-0175">Coiled coil</keyword>
<dbReference type="PRINTS" id="PR00981">
    <property type="entry name" value="TRNASYNTHSER"/>
</dbReference>
<evidence type="ECO:0000256" key="15">
    <source>
        <dbReference type="ARBA" id="ARBA00048823"/>
    </source>
</evidence>
<dbReference type="HAMAP" id="MF_00176">
    <property type="entry name" value="Ser_tRNA_synth_type1"/>
    <property type="match status" value="1"/>
</dbReference>
<evidence type="ECO:0000256" key="6">
    <source>
        <dbReference type="ARBA" id="ARBA00022598"/>
    </source>
</evidence>
<dbReference type="InterPro" id="IPR006195">
    <property type="entry name" value="aa-tRNA-synth_II"/>
</dbReference>
<keyword evidence="10" id="KW-0030">Aminoacyl-tRNA synthetase</keyword>
<comment type="subcellular location">
    <subcellularLocation>
        <location evidence="1">Cytoplasm</location>
    </subcellularLocation>
</comment>
<dbReference type="Gene3D" id="3.30.930.10">
    <property type="entry name" value="Bira Bifunctional Protein, Domain 2"/>
    <property type="match status" value="1"/>
</dbReference>
<evidence type="ECO:0000256" key="11">
    <source>
        <dbReference type="ARBA" id="ARBA00031113"/>
    </source>
</evidence>
<evidence type="ECO:0000256" key="12">
    <source>
        <dbReference type="ARBA" id="ARBA00033352"/>
    </source>
</evidence>
<proteinExistence type="inferred from homology"/>
<comment type="pathway">
    <text evidence="2">Aminoacyl-tRNA biosynthesis; selenocysteinyl-tRNA(Sec) biosynthesis; L-seryl-tRNA(Sec) from L-serine and tRNA(Sec): step 1/1.</text>
</comment>
<dbReference type="PANTHER" id="PTHR43697">
    <property type="entry name" value="SERYL-TRNA SYNTHETASE"/>
    <property type="match status" value="1"/>
</dbReference>
<feature type="coiled-coil region" evidence="16">
    <location>
        <begin position="68"/>
        <end position="95"/>
    </location>
</feature>
<dbReference type="InterPro" id="IPR042103">
    <property type="entry name" value="SerRS_1_N_sf"/>
</dbReference>
<keyword evidence="6" id="KW-0436">Ligase</keyword>
<evidence type="ECO:0000256" key="2">
    <source>
        <dbReference type="ARBA" id="ARBA00005045"/>
    </source>
</evidence>
<dbReference type="InterPro" id="IPR002317">
    <property type="entry name" value="Ser-tRNA-ligase_type_1"/>
</dbReference>
<dbReference type="InterPro" id="IPR033729">
    <property type="entry name" value="SerRS_core"/>
</dbReference>
<dbReference type="Pfam" id="PF00587">
    <property type="entry name" value="tRNA-synt_2b"/>
    <property type="match status" value="1"/>
</dbReference>
<evidence type="ECO:0000256" key="4">
    <source>
        <dbReference type="ARBA" id="ARBA00012840"/>
    </source>
</evidence>
<keyword evidence="8" id="KW-0067">ATP-binding</keyword>
<reference evidence="18" key="1">
    <citation type="submission" date="2018-05" db="EMBL/GenBank/DDBJ databases">
        <authorList>
            <person name="Lanie J.A."/>
            <person name="Ng W.-L."/>
            <person name="Kazmierczak K.M."/>
            <person name="Andrzejewski T.M."/>
            <person name="Davidsen T.M."/>
            <person name="Wayne K.J."/>
            <person name="Tettelin H."/>
            <person name="Glass J.I."/>
            <person name="Rusch D."/>
            <person name="Podicherti R."/>
            <person name="Tsui H.-C.T."/>
            <person name="Winkler M.E."/>
        </authorList>
    </citation>
    <scope>NUCLEOTIDE SEQUENCE</scope>
</reference>
<evidence type="ECO:0000256" key="7">
    <source>
        <dbReference type="ARBA" id="ARBA00022741"/>
    </source>
</evidence>
<organism evidence="18">
    <name type="scientific">marine metagenome</name>
    <dbReference type="NCBI Taxonomy" id="408172"/>
    <lineage>
        <taxon>unclassified sequences</taxon>
        <taxon>metagenomes</taxon>
        <taxon>ecological metagenomes</taxon>
    </lineage>
</organism>
<evidence type="ECO:0000256" key="5">
    <source>
        <dbReference type="ARBA" id="ARBA00022490"/>
    </source>
</evidence>
<evidence type="ECO:0000256" key="3">
    <source>
        <dbReference type="ARBA" id="ARBA00010728"/>
    </source>
</evidence>
<evidence type="ECO:0000256" key="8">
    <source>
        <dbReference type="ARBA" id="ARBA00022840"/>
    </source>
</evidence>
<evidence type="ECO:0000256" key="10">
    <source>
        <dbReference type="ARBA" id="ARBA00023146"/>
    </source>
</evidence>
<dbReference type="GO" id="GO:0005524">
    <property type="term" value="F:ATP binding"/>
    <property type="evidence" value="ECO:0007669"/>
    <property type="project" value="UniProtKB-KW"/>
</dbReference>
<dbReference type="GO" id="GO:0005737">
    <property type="term" value="C:cytoplasm"/>
    <property type="evidence" value="ECO:0007669"/>
    <property type="project" value="UniProtKB-SubCell"/>
</dbReference>
<evidence type="ECO:0000256" key="13">
    <source>
        <dbReference type="ARBA" id="ARBA00039158"/>
    </source>
</evidence>
<feature type="domain" description="Aminoacyl-transfer RNA synthetases class-II family profile" evidence="17">
    <location>
        <begin position="170"/>
        <end position="407"/>
    </location>
</feature>
<accession>A0A381U4G9</accession>
<keyword evidence="9" id="KW-0648">Protein biosynthesis</keyword>
<comment type="similarity">
    <text evidence="3">Belongs to the class-II aminoacyl-tRNA synthetase family. Type-1 seryl-tRNA synthetase subfamily.</text>
</comment>
<dbReference type="PANTHER" id="PTHR43697:SF1">
    <property type="entry name" value="SERINE--TRNA LIGASE"/>
    <property type="match status" value="1"/>
</dbReference>
<keyword evidence="7" id="KW-0547">Nucleotide-binding</keyword>
<dbReference type="EMBL" id="UINC01005621">
    <property type="protein sequence ID" value="SVA22488.1"/>
    <property type="molecule type" value="Genomic_DNA"/>
</dbReference>
<evidence type="ECO:0000256" key="1">
    <source>
        <dbReference type="ARBA" id="ARBA00004496"/>
    </source>
</evidence>
<dbReference type="AlphaFoldDB" id="A0A381U4G9"/>
<dbReference type="Gene3D" id="1.10.287.40">
    <property type="entry name" value="Serine-tRNA synthetase, tRNA binding domain"/>
    <property type="match status" value="1"/>
</dbReference>
<evidence type="ECO:0000313" key="18">
    <source>
        <dbReference type="EMBL" id="SVA22488.1"/>
    </source>
</evidence>
<sequence length="426" mass="48671">MHDISLIRKNPDIFVNGWDKRGIKVEINKILDLDNALRGTITKLQEFQEERNKISKLAGDVNDNKDLRKKYSSKVKDIKLKIKKLEDKKLSLTTKIEDELIVLPNVPLKDVPVGPDEGSNIEMNKYGKILKDNRIPPHFEIGERLNHLDFETASKLSGSRFVISKNNIAKMERALSNFMIDFHVKENGYEEVSVPILVKEDAMFGTGQLPKFEEDQYKTTDGMWLIPTAEVPLTNLVREKVLNQSDLPQRYVAYTQCFRREAGAAGKDTRGLIRLHQFPKVELVSIVSPSKSDIELERMVDSAQKILQQLKLPYRTIFLSTGDMGFSASKTYDLEVWFPSQNTYREISSCSNCQDFQARRMNAKYKDKIEKKNLFVHTLNGSGVAVGRALASILENFYNEDGSVTVPEVLRPYMDGIKILKNFESE</sequence>
<dbReference type="GO" id="GO:0004828">
    <property type="term" value="F:serine-tRNA ligase activity"/>
    <property type="evidence" value="ECO:0007669"/>
    <property type="project" value="UniProtKB-EC"/>
</dbReference>